<evidence type="ECO:0008006" key="4">
    <source>
        <dbReference type="Google" id="ProtNLM"/>
    </source>
</evidence>
<dbReference type="EMBL" id="JBHRTP010000125">
    <property type="protein sequence ID" value="MFC3111433.1"/>
    <property type="molecule type" value="Genomic_DNA"/>
</dbReference>
<accession>A0ABV7FBI2</accession>
<comment type="caution">
    <text evidence="2">The sequence shown here is derived from an EMBL/GenBank/DDBJ whole genome shotgun (WGS) entry which is preliminary data.</text>
</comment>
<dbReference type="RefSeq" id="WP_390333545.1">
    <property type="nucleotide sequence ID" value="NZ_JBHRTP010000125.1"/>
</dbReference>
<keyword evidence="1" id="KW-0732">Signal</keyword>
<proteinExistence type="predicted"/>
<sequence length="157" mass="16409">MQSFKFNVVTGFLALSALSLGAAAAEVATFGDLAKIQAQTTLLKAQAKQEDARAELASKRAIGADSDGTLPVLKSILNGDIVFIYPGNVKVPARVGDVIPGGYIVAEANDAAQVVHLRKGRDKYSVGFSAVVPTARATAKEKPQNAYQMPSIIPPGQ</sequence>
<feature type="signal peptide" evidence="1">
    <location>
        <begin position="1"/>
        <end position="24"/>
    </location>
</feature>
<gene>
    <name evidence="2" type="ORF">ACFOFO_26420</name>
</gene>
<name>A0ABV7FBI2_9BURK</name>
<evidence type="ECO:0000256" key="1">
    <source>
        <dbReference type="SAM" id="SignalP"/>
    </source>
</evidence>
<evidence type="ECO:0000313" key="2">
    <source>
        <dbReference type="EMBL" id="MFC3111433.1"/>
    </source>
</evidence>
<dbReference type="Proteomes" id="UP001595530">
    <property type="component" value="Unassembled WGS sequence"/>
</dbReference>
<evidence type="ECO:0000313" key="3">
    <source>
        <dbReference type="Proteomes" id="UP001595530"/>
    </source>
</evidence>
<protein>
    <recommendedName>
        <fullName evidence="4">Type IV pilus biogenesis protein PilP</fullName>
    </recommendedName>
</protein>
<organism evidence="2 3">
    <name type="scientific">Undibacterium arcticum</name>
    <dbReference type="NCBI Taxonomy" id="1762892"/>
    <lineage>
        <taxon>Bacteria</taxon>
        <taxon>Pseudomonadati</taxon>
        <taxon>Pseudomonadota</taxon>
        <taxon>Betaproteobacteria</taxon>
        <taxon>Burkholderiales</taxon>
        <taxon>Oxalobacteraceae</taxon>
        <taxon>Undibacterium</taxon>
    </lineage>
</organism>
<reference evidence="3" key="1">
    <citation type="journal article" date="2019" name="Int. J. Syst. Evol. Microbiol.">
        <title>The Global Catalogue of Microorganisms (GCM) 10K type strain sequencing project: providing services to taxonomists for standard genome sequencing and annotation.</title>
        <authorList>
            <consortium name="The Broad Institute Genomics Platform"/>
            <consortium name="The Broad Institute Genome Sequencing Center for Infectious Disease"/>
            <person name="Wu L."/>
            <person name="Ma J."/>
        </authorList>
    </citation>
    <scope>NUCLEOTIDE SEQUENCE [LARGE SCALE GENOMIC DNA]</scope>
    <source>
        <strain evidence="3">KCTC 42986</strain>
    </source>
</reference>
<keyword evidence="3" id="KW-1185">Reference proteome</keyword>
<feature type="chain" id="PRO_5046555769" description="Type IV pilus biogenesis protein PilP" evidence="1">
    <location>
        <begin position="25"/>
        <end position="157"/>
    </location>
</feature>